<gene>
    <name evidence="1" type="ORF">K458DRAFT_463150</name>
</gene>
<organism evidence="1 2">
    <name type="scientific">Lentithecium fluviatile CBS 122367</name>
    <dbReference type="NCBI Taxonomy" id="1168545"/>
    <lineage>
        <taxon>Eukaryota</taxon>
        <taxon>Fungi</taxon>
        <taxon>Dikarya</taxon>
        <taxon>Ascomycota</taxon>
        <taxon>Pezizomycotina</taxon>
        <taxon>Dothideomycetes</taxon>
        <taxon>Pleosporomycetidae</taxon>
        <taxon>Pleosporales</taxon>
        <taxon>Massarineae</taxon>
        <taxon>Lentitheciaceae</taxon>
        <taxon>Lentithecium</taxon>
    </lineage>
</organism>
<dbReference type="EMBL" id="MU005609">
    <property type="protein sequence ID" value="KAF2678725.1"/>
    <property type="molecule type" value="Genomic_DNA"/>
</dbReference>
<sequence length="215" mass="24166">MEWNTKPKCALHARCVIFLPKVRISSSLEAPWKDLHATRRPCSRRTPPPPHLNTNLHPLLPPIPLLHILPILLKPSINPPHSQRTKHRTLQHIPNRNRHHALPHKHTHANPRPIKHTHWHKKEIRNTMLISHGRKTQHHNPDPVDLPRIIGSLGSEEERETDEPVAHDAARDVVSPVYVYAGGSLGGSLGLCVGGGQHIGPVEQHACVKQTPPPR</sequence>
<evidence type="ECO:0000313" key="1">
    <source>
        <dbReference type="EMBL" id="KAF2678725.1"/>
    </source>
</evidence>
<dbReference type="Proteomes" id="UP000799291">
    <property type="component" value="Unassembled WGS sequence"/>
</dbReference>
<dbReference type="AlphaFoldDB" id="A0A6G1IKQ3"/>
<evidence type="ECO:0000313" key="2">
    <source>
        <dbReference type="Proteomes" id="UP000799291"/>
    </source>
</evidence>
<accession>A0A6G1IKQ3</accession>
<keyword evidence="2" id="KW-1185">Reference proteome</keyword>
<name>A0A6G1IKQ3_9PLEO</name>
<protein>
    <submittedName>
        <fullName evidence="1">Uncharacterized protein</fullName>
    </submittedName>
</protein>
<reference evidence="1" key="1">
    <citation type="journal article" date="2020" name="Stud. Mycol.">
        <title>101 Dothideomycetes genomes: a test case for predicting lifestyles and emergence of pathogens.</title>
        <authorList>
            <person name="Haridas S."/>
            <person name="Albert R."/>
            <person name="Binder M."/>
            <person name="Bloem J."/>
            <person name="Labutti K."/>
            <person name="Salamov A."/>
            <person name="Andreopoulos B."/>
            <person name="Baker S."/>
            <person name="Barry K."/>
            <person name="Bills G."/>
            <person name="Bluhm B."/>
            <person name="Cannon C."/>
            <person name="Castanera R."/>
            <person name="Culley D."/>
            <person name="Daum C."/>
            <person name="Ezra D."/>
            <person name="Gonzalez J."/>
            <person name="Henrissat B."/>
            <person name="Kuo A."/>
            <person name="Liang C."/>
            <person name="Lipzen A."/>
            <person name="Lutzoni F."/>
            <person name="Magnuson J."/>
            <person name="Mondo S."/>
            <person name="Nolan M."/>
            <person name="Ohm R."/>
            <person name="Pangilinan J."/>
            <person name="Park H.-J."/>
            <person name="Ramirez L."/>
            <person name="Alfaro M."/>
            <person name="Sun H."/>
            <person name="Tritt A."/>
            <person name="Yoshinaga Y."/>
            <person name="Zwiers L.-H."/>
            <person name="Turgeon B."/>
            <person name="Goodwin S."/>
            <person name="Spatafora J."/>
            <person name="Crous P."/>
            <person name="Grigoriev I."/>
        </authorList>
    </citation>
    <scope>NUCLEOTIDE SEQUENCE</scope>
    <source>
        <strain evidence="1">CBS 122367</strain>
    </source>
</reference>
<proteinExistence type="predicted"/>